<dbReference type="EMBL" id="GBXI01011942">
    <property type="protein sequence ID" value="JAD02350.1"/>
    <property type="molecule type" value="Transcribed_RNA"/>
</dbReference>
<feature type="transmembrane region" description="Helical" evidence="1">
    <location>
        <begin position="6"/>
        <end position="22"/>
    </location>
</feature>
<organism evidence="2">
    <name type="scientific">Zeugodacus cucurbitae</name>
    <name type="common">Melon fruit fly</name>
    <name type="synonym">Bactrocera cucurbitae</name>
    <dbReference type="NCBI Taxonomy" id="28588"/>
    <lineage>
        <taxon>Eukaryota</taxon>
        <taxon>Metazoa</taxon>
        <taxon>Ecdysozoa</taxon>
        <taxon>Arthropoda</taxon>
        <taxon>Hexapoda</taxon>
        <taxon>Insecta</taxon>
        <taxon>Pterygota</taxon>
        <taxon>Neoptera</taxon>
        <taxon>Endopterygota</taxon>
        <taxon>Diptera</taxon>
        <taxon>Brachycera</taxon>
        <taxon>Muscomorpha</taxon>
        <taxon>Tephritoidea</taxon>
        <taxon>Tephritidae</taxon>
        <taxon>Zeugodacus</taxon>
        <taxon>Zeugodacus</taxon>
    </lineage>
</organism>
<accession>A0A0A1WV23</accession>
<feature type="transmembrane region" description="Helical" evidence="1">
    <location>
        <begin position="34"/>
        <end position="52"/>
    </location>
</feature>
<reference evidence="2" key="2">
    <citation type="journal article" date="2015" name="Gigascience">
        <title>Reconstructing a comprehensive transcriptome assembly of a white-pupal translocated strain of the pest fruit fly Bactrocera cucurbitae.</title>
        <authorList>
            <person name="Sim S.B."/>
            <person name="Calla B."/>
            <person name="Hall B."/>
            <person name="DeRego T."/>
            <person name="Geib S.M."/>
        </authorList>
    </citation>
    <scope>NUCLEOTIDE SEQUENCE</scope>
</reference>
<keyword evidence="1" id="KW-0812">Transmembrane</keyword>
<keyword evidence="1" id="KW-0472">Membrane</keyword>
<proteinExistence type="predicted"/>
<evidence type="ECO:0000256" key="1">
    <source>
        <dbReference type="SAM" id="Phobius"/>
    </source>
</evidence>
<name>A0A0A1WV23_ZEUCU</name>
<reference evidence="2" key="1">
    <citation type="submission" date="2014-11" db="EMBL/GenBank/DDBJ databases">
        <authorList>
            <person name="Geib S."/>
        </authorList>
    </citation>
    <scope>NUCLEOTIDE SEQUENCE</scope>
</reference>
<keyword evidence="1" id="KW-1133">Transmembrane helix</keyword>
<protein>
    <submittedName>
        <fullName evidence="2">Protein translocase subunit SecY</fullName>
    </submittedName>
</protein>
<dbReference type="AlphaFoldDB" id="A0A0A1WV23"/>
<sequence>IFFLLYWFVIVPIIWFGLEPSANTASISYITKNALLFYAIYVMVHSLFYFYFKEYELKCAEELKNRVAEASHTPNVRNNYATANEPDAKCQEHLNLLRGNMQNIICNDSNKDMSNRKIVGDYVMCERYGTTEGMGLPNIICNDNNNRKMVGNYVMCEGYETAHEGYETFGISIC</sequence>
<gene>
    <name evidence="2" type="primary">secY</name>
    <name evidence="2" type="ORF">g.15988</name>
</gene>
<feature type="non-terminal residue" evidence="2">
    <location>
        <position position="1"/>
    </location>
</feature>
<evidence type="ECO:0000313" key="2">
    <source>
        <dbReference type="EMBL" id="JAD02350.1"/>
    </source>
</evidence>